<name>A0ACA9QSD4_9GLOM</name>
<evidence type="ECO:0000313" key="2">
    <source>
        <dbReference type="Proteomes" id="UP000789920"/>
    </source>
</evidence>
<accession>A0ACA9QSD4</accession>
<gene>
    <name evidence="1" type="ORF">RPERSI_LOCUS15651</name>
</gene>
<sequence length="108" mass="12775">MLLLENHILLKRIIELDARVRQSLLKIYRQIARTSSEFETMKFDNIDYAAWCHTIAMLIETIVNILDSTIWRSVSFLMQMHIYGSQISSNVSPRVFYVLSQRELQVIR</sequence>
<reference evidence="1" key="1">
    <citation type="submission" date="2021-06" db="EMBL/GenBank/DDBJ databases">
        <authorList>
            <person name="Kallberg Y."/>
            <person name="Tangrot J."/>
            <person name="Rosling A."/>
        </authorList>
    </citation>
    <scope>NUCLEOTIDE SEQUENCE</scope>
    <source>
        <strain evidence="1">MA461A</strain>
    </source>
</reference>
<proteinExistence type="predicted"/>
<comment type="caution">
    <text evidence="1">The sequence shown here is derived from an EMBL/GenBank/DDBJ whole genome shotgun (WGS) entry which is preliminary data.</text>
</comment>
<keyword evidence="2" id="KW-1185">Reference proteome</keyword>
<organism evidence="1 2">
    <name type="scientific">Racocetra persica</name>
    <dbReference type="NCBI Taxonomy" id="160502"/>
    <lineage>
        <taxon>Eukaryota</taxon>
        <taxon>Fungi</taxon>
        <taxon>Fungi incertae sedis</taxon>
        <taxon>Mucoromycota</taxon>
        <taxon>Glomeromycotina</taxon>
        <taxon>Glomeromycetes</taxon>
        <taxon>Diversisporales</taxon>
        <taxon>Gigasporaceae</taxon>
        <taxon>Racocetra</taxon>
    </lineage>
</organism>
<dbReference type="Proteomes" id="UP000789920">
    <property type="component" value="Unassembled WGS sequence"/>
</dbReference>
<feature type="non-terminal residue" evidence="1">
    <location>
        <position position="108"/>
    </location>
</feature>
<dbReference type="EMBL" id="CAJVQC010037819">
    <property type="protein sequence ID" value="CAG8764695.1"/>
    <property type="molecule type" value="Genomic_DNA"/>
</dbReference>
<evidence type="ECO:0000313" key="1">
    <source>
        <dbReference type="EMBL" id="CAG8764695.1"/>
    </source>
</evidence>
<protein>
    <submittedName>
        <fullName evidence="1">30845_t:CDS:1</fullName>
    </submittedName>
</protein>